<dbReference type="InterPro" id="IPR001119">
    <property type="entry name" value="SLH_dom"/>
</dbReference>
<dbReference type="Gene3D" id="2.60.40.1220">
    <property type="match status" value="4"/>
</dbReference>
<dbReference type="PROSITE" id="PS51272">
    <property type="entry name" value="SLH"/>
    <property type="match status" value="2"/>
</dbReference>
<dbReference type="Pfam" id="PF00395">
    <property type="entry name" value="SLH"/>
    <property type="match status" value="1"/>
</dbReference>
<dbReference type="RefSeq" id="WP_331848270.1">
    <property type="nucleotide sequence ID" value="NZ_JAZHPZ010000012.1"/>
</dbReference>
<name>A0ABU7VX44_9BACL</name>
<feature type="chain" id="PRO_5046237571" evidence="2">
    <location>
        <begin position="49"/>
        <end position="1017"/>
    </location>
</feature>
<dbReference type="Proteomes" id="UP001306950">
    <property type="component" value="Unassembled WGS sequence"/>
</dbReference>
<keyword evidence="5" id="KW-1185">Reference proteome</keyword>
<evidence type="ECO:0000256" key="1">
    <source>
        <dbReference type="ARBA" id="ARBA00022729"/>
    </source>
</evidence>
<protein>
    <submittedName>
        <fullName evidence="4">S-layer homology domain-containing protein</fullName>
    </submittedName>
</protein>
<dbReference type="InterPro" id="IPR014755">
    <property type="entry name" value="Cu-Rt/internalin_Ig-like"/>
</dbReference>
<comment type="caution">
    <text evidence="4">The sequence shown here is derived from an EMBL/GenBank/DDBJ whole genome shotgun (WGS) entry which is preliminary data.</text>
</comment>
<feature type="domain" description="SLH" evidence="3">
    <location>
        <begin position="104"/>
        <end position="169"/>
    </location>
</feature>
<gene>
    <name evidence="4" type="ORF">V3851_19685</name>
</gene>
<evidence type="ECO:0000259" key="3">
    <source>
        <dbReference type="PROSITE" id="PS51272"/>
    </source>
</evidence>
<keyword evidence="1 2" id="KW-0732">Signal</keyword>
<feature type="domain" description="SLH" evidence="3">
    <location>
        <begin position="42"/>
        <end position="102"/>
    </location>
</feature>
<proteinExistence type="predicted"/>
<evidence type="ECO:0000313" key="5">
    <source>
        <dbReference type="Proteomes" id="UP001306950"/>
    </source>
</evidence>
<organism evidence="4 5">
    <name type="scientific">Paenibacillus haidiansis</name>
    <dbReference type="NCBI Taxonomy" id="1574488"/>
    <lineage>
        <taxon>Bacteria</taxon>
        <taxon>Bacillati</taxon>
        <taxon>Bacillota</taxon>
        <taxon>Bacilli</taxon>
        <taxon>Bacillales</taxon>
        <taxon>Paenibacillaceae</taxon>
        <taxon>Paenibacillus</taxon>
    </lineage>
</organism>
<reference evidence="4 5" key="1">
    <citation type="submission" date="2024-02" db="EMBL/GenBank/DDBJ databases">
        <title>A nitrogen-fixing paenibacillus bacterium.</title>
        <authorList>
            <person name="Zhang W.L."/>
            <person name="Chen S.F."/>
        </authorList>
    </citation>
    <scope>NUCLEOTIDE SEQUENCE [LARGE SCALE GENOMIC DNA]</scope>
    <source>
        <strain evidence="4 5">M1</strain>
    </source>
</reference>
<accession>A0ABU7VX44</accession>
<feature type="signal peptide" evidence="2">
    <location>
        <begin position="1"/>
        <end position="48"/>
    </location>
</feature>
<evidence type="ECO:0000256" key="2">
    <source>
        <dbReference type="SAM" id="SignalP"/>
    </source>
</evidence>
<sequence>MSNTSYSFKENSHVIVNQGGEKKVMKKILSVALSTAMAFSMFASVAFGADNNLTPQQKFDVLKEAGIVTGYPDGTAGLDKAITRAELAKVIVNAIDLEPVTGVATYTDKNYTASHWAAPYIEAATAAGIMEGKDSVKKLFDPTGNVTVQELAKVLVIALDLEVPTETNNTASDWAKGYVEAAVKAGYLDAGINYQANATRSQVVIAAHAVYEANQVPTVSSYEVVDPSNVTFTLSNGEKVEVALETPLVANKETEVKFTHNGVEYTEKVTYVTTVAQAVQSVTAENLKEVVVVFDGTVDKVSAENENNYVISGKSFESATLSEDKTTVTLLLAEGSELAEQKQTKLEIKNVLNEDGTKTFNEKVEFTPIDVTAPTIKEVVGLGTKAFKVVFSEPVDKTEAVVATNYRVDGKGIAASVKYAYPDTVIVVTDLAEGTHTLRVSEVEDFAGLQVAPVENEFEVAVDTEAPEIVSIETDDLKEVTVTFNETIKDVKDGYANSSSKDLKVTKIKDNKVTLVFKDSDDKLNTGENTIHLNGVSDYSGNKADREGTVTPTLDTIRPTVVDVDFEKKNGNYIAKIEFSETLNSKTAKDKDNYTLVDEDGDPADIAGVNKDGHPTRTIEYDSVKNIVTIDFGTEFDDEYTLEIEGIEDDAVIANTMLPYSVALDPEGTEDADIARVWLEEKGSKGHYVYIEFNSEISADNDDHAKFSFSDKDDASNTKLELTDDDDDIAPIGKDTIRIYTEEAIGEGDTVYASYIKDADGDYLKDGDDTPYTLQQVVNSTKIVEEDGVAKATALDTVEISFKTALSTVDEDDFVIVNTVSGKAVAYVDDYELKDKDKKLVLTLDRDLPLANFKQGTYSLATVDDNTQDQYGNAVDFTWTNDLKNKAIELKDEIDPEVDEVKYVSTTDATYLDFTLDQDVRFTDYNDPTAKAVRDLFDIDVLGAGDVTVKRVDIVGEEVEIDGVTYKVGNVIRVQIETTKAIADGTDIEIEYKDPKGYIQDPYGNTVKDYSDSILAK</sequence>
<evidence type="ECO:0000313" key="4">
    <source>
        <dbReference type="EMBL" id="MEF2968055.1"/>
    </source>
</evidence>
<dbReference type="EMBL" id="JAZHPZ010000012">
    <property type="protein sequence ID" value="MEF2968055.1"/>
    <property type="molecule type" value="Genomic_DNA"/>
</dbReference>